<accession>A0A9N9DDN4</accession>
<name>A0A9N9DDN4_9GLOM</name>
<dbReference type="AlphaFoldDB" id="A0A9N9DDN4"/>
<proteinExistence type="predicted"/>
<gene>
    <name evidence="1" type="ORF">POCULU_LOCUS9076</name>
</gene>
<evidence type="ECO:0000313" key="2">
    <source>
        <dbReference type="Proteomes" id="UP000789572"/>
    </source>
</evidence>
<comment type="caution">
    <text evidence="1">The sequence shown here is derived from an EMBL/GenBank/DDBJ whole genome shotgun (WGS) entry which is preliminary data.</text>
</comment>
<feature type="non-terminal residue" evidence="1">
    <location>
        <position position="1"/>
    </location>
</feature>
<keyword evidence="2" id="KW-1185">Reference proteome</keyword>
<sequence length="214" mass="24303">MSSRFHNHKRSNSDFIANDPFRDIEKNALSIFDAQVPTTPRRRHSELIPNDPFRQIELNAEKIFDAKPKARRRHSYELIPNDPFRTIELHAPEIFGDLPTHKQKIATQQGLYSKGLRVVISGETGFSRLFIVVAAQQGLDPKGFRVDWIEGFRVVISDETGFPRLLPNRHATRTGSERVQSGSLAVDDSLVKVDFTSCLIVIATQQGLDRRIQS</sequence>
<dbReference type="OrthoDB" id="2311985at2759"/>
<dbReference type="Proteomes" id="UP000789572">
    <property type="component" value="Unassembled WGS sequence"/>
</dbReference>
<organism evidence="1 2">
    <name type="scientific">Paraglomus occultum</name>
    <dbReference type="NCBI Taxonomy" id="144539"/>
    <lineage>
        <taxon>Eukaryota</taxon>
        <taxon>Fungi</taxon>
        <taxon>Fungi incertae sedis</taxon>
        <taxon>Mucoromycota</taxon>
        <taxon>Glomeromycotina</taxon>
        <taxon>Glomeromycetes</taxon>
        <taxon>Paraglomerales</taxon>
        <taxon>Paraglomeraceae</taxon>
        <taxon>Paraglomus</taxon>
    </lineage>
</organism>
<reference evidence="1" key="1">
    <citation type="submission" date="2021-06" db="EMBL/GenBank/DDBJ databases">
        <authorList>
            <person name="Kallberg Y."/>
            <person name="Tangrot J."/>
            <person name="Rosling A."/>
        </authorList>
    </citation>
    <scope>NUCLEOTIDE SEQUENCE</scope>
    <source>
        <strain evidence="1">IA702</strain>
    </source>
</reference>
<dbReference type="EMBL" id="CAJVPJ010003081">
    <property type="protein sequence ID" value="CAG8634460.1"/>
    <property type="molecule type" value="Genomic_DNA"/>
</dbReference>
<evidence type="ECO:0000313" key="1">
    <source>
        <dbReference type="EMBL" id="CAG8634460.1"/>
    </source>
</evidence>
<protein>
    <submittedName>
        <fullName evidence="1">10408_t:CDS:1</fullName>
    </submittedName>
</protein>